<dbReference type="OrthoDB" id="3830579at2759"/>
<gene>
    <name evidence="2" type="ORF">FBEOM_11780</name>
</gene>
<dbReference type="Gene3D" id="3.30.70.100">
    <property type="match status" value="2"/>
</dbReference>
<reference evidence="2" key="1">
    <citation type="journal article" date="2017" name="Mycologia">
        <title>Fusarium algeriense, sp. nov., a novel toxigenic crown rot pathogen of durum wheat from Algeria is nested in the Fusarium burgessii species complex.</title>
        <authorList>
            <person name="Laraba I."/>
            <person name="Keddad A."/>
            <person name="Boureghda H."/>
            <person name="Abdallah N."/>
            <person name="Vaughan M.M."/>
            <person name="Proctor R.H."/>
            <person name="Busman M."/>
            <person name="O'Donnell K."/>
        </authorList>
    </citation>
    <scope>NUCLEOTIDE SEQUENCE</scope>
    <source>
        <strain evidence="2">NRRL 25174</strain>
    </source>
</reference>
<comment type="caution">
    <text evidence="2">The sequence shown here is derived from an EMBL/GenBank/DDBJ whole genome shotgun (WGS) entry which is preliminary data.</text>
</comment>
<evidence type="ECO:0000259" key="1">
    <source>
        <dbReference type="Pfam" id="PF03992"/>
    </source>
</evidence>
<feature type="domain" description="ABM" evidence="1">
    <location>
        <begin position="120"/>
        <end position="193"/>
    </location>
</feature>
<dbReference type="SUPFAM" id="SSF54909">
    <property type="entry name" value="Dimeric alpha+beta barrel"/>
    <property type="match status" value="2"/>
</dbReference>
<evidence type="ECO:0000313" key="2">
    <source>
        <dbReference type="EMBL" id="KAF4334388.1"/>
    </source>
</evidence>
<dbReference type="EMBL" id="PVQB02000693">
    <property type="protein sequence ID" value="KAF4334388.1"/>
    <property type="molecule type" value="Genomic_DNA"/>
</dbReference>
<evidence type="ECO:0000313" key="3">
    <source>
        <dbReference type="Proteomes" id="UP000730481"/>
    </source>
</evidence>
<dbReference type="InterPro" id="IPR011008">
    <property type="entry name" value="Dimeric_a/b-barrel"/>
</dbReference>
<dbReference type="Pfam" id="PF03992">
    <property type="entry name" value="ABM"/>
    <property type="match status" value="1"/>
</dbReference>
<name>A0A9P5AA29_9HYPO</name>
<dbReference type="AlphaFoldDB" id="A0A9P5AA29"/>
<dbReference type="Proteomes" id="UP000730481">
    <property type="component" value="Unassembled WGS sequence"/>
</dbReference>
<accession>A0A9P5AA29</accession>
<keyword evidence="3" id="KW-1185">Reference proteome</keyword>
<dbReference type="InterPro" id="IPR007138">
    <property type="entry name" value="ABM_dom"/>
</dbReference>
<reference evidence="2" key="2">
    <citation type="submission" date="2020-02" db="EMBL/GenBank/DDBJ databases">
        <title>Identification and distribution of gene clusters putatively required for synthesis of sphingolipid metabolism inhibitors in phylogenetically diverse species of the filamentous fungus Fusarium.</title>
        <authorList>
            <person name="Kim H.-S."/>
            <person name="Busman M."/>
            <person name="Brown D.W."/>
            <person name="Divon H."/>
            <person name="Uhlig S."/>
            <person name="Proctor R.H."/>
        </authorList>
    </citation>
    <scope>NUCLEOTIDE SEQUENCE</scope>
    <source>
        <strain evidence="2">NRRL 25174</strain>
    </source>
</reference>
<organism evidence="2 3">
    <name type="scientific">Fusarium beomiforme</name>
    <dbReference type="NCBI Taxonomy" id="44412"/>
    <lineage>
        <taxon>Eukaryota</taxon>
        <taxon>Fungi</taxon>
        <taxon>Dikarya</taxon>
        <taxon>Ascomycota</taxon>
        <taxon>Pezizomycotina</taxon>
        <taxon>Sordariomycetes</taxon>
        <taxon>Hypocreomycetidae</taxon>
        <taxon>Hypocreales</taxon>
        <taxon>Nectriaceae</taxon>
        <taxon>Fusarium</taxon>
        <taxon>Fusarium burgessii species complex</taxon>
    </lineage>
</organism>
<proteinExistence type="predicted"/>
<protein>
    <recommendedName>
        <fullName evidence="1">ABM domain-containing protein</fullName>
    </recommendedName>
</protein>
<sequence length="217" mass="24671">MPSNQAVQLITIPHRPAVSDEIERDLAPALKILQSARGILSMWRGRKFEERYTLVVIILWDNIESSHGFFTSMAYQEFHAVIQPAMNGRSIEWTRHALLHHSPLSDKLHLDATLDSPAIEVALTKVVEGGVAGYYSQFNKVVTGVLDDEPGCAGYFISPMLENPQDQLLLINWKSVDAHHQDFEKRPGFSTCIDALKDYYKIFVVPWHITEVHQIKH</sequence>